<evidence type="ECO:0000256" key="6">
    <source>
        <dbReference type="RuleBase" id="RU004057"/>
    </source>
</evidence>
<comment type="subcellular location">
    <subcellularLocation>
        <location evidence="1">Cell membrane</location>
        <topology evidence="1">Multi-pass membrane protein</topology>
    </subcellularLocation>
    <subcellularLocation>
        <location evidence="6">Membrane</location>
        <topology evidence="6">Multi-pass membrane protein</topology>
    </subcellularLocation>
</comment>
<comment type="caution">
    <text evidence="9">The sequence shown here is derived from an EMBL/GenBank/DDBJ whole genome shotgun (WGS) entry which is preliminary data.</text>
</comment>
<evidence type="ECO:0000256" key="1">
    <source>
        <dbReference type="ARBA" id="ARBA00004651"/>
    </source>
</evidence>
<evidence type="ECO:0000256" key="5">
    <source>
        <dbReference type="ARBA" id="ARBA00023136"/>
    </source>
</evidence>
<organism evidence="9 10">
    <name type="scientific">Moraxella macacae 0408225</name>
    <dbReference type="NCBI Taxonomy" id="1230338"/>
    <lineage>
        <taxon>Bacteria</taxon>
        <taxon>Pseudomonadati</taxon>
        <taxon>Pseudomonadota</taxon>
        <taxon>Gammaproteobacteria</taxon>
        <taxon>Moraxellales</taxon>
        <taxon>Moraxellaceae</taxon>
        <taxon>Moraxella</taxon>
    </lineage>
</organism>
<keyword evidence="2" id="KW-1003">Cell membrane</keyword>
<keyword evidence="6" id="KW-0653">Protein transport</keyword>
<feature type="transmembrane region" description="Helical" evidence="7">
    <location>
        <begin position="12"/>
        <end position="31"/>
    </location>
</feature>
<dbReference type="eggNOG" id="COG0497">
    <property type="taxonomic scope" value="Bacteria"/>
</dbReference>
<evidence type="ECO:0000313" key="9">
    <source>
        <dbReference type="EMBL" id="ELA08940.1"/>
    </source>
</evidence>
<dbReference type="GO" id="GO:0015031">
    <property type="term" value="P:protein transport"/>
    <property type="evidence" value="ECO:0007669"/>
    <property type="project" value="UniProtKB-KW"/>
</dbReference>
<evidence type="ECO:0000256" key="7">
    <source>
        <dbReference type="SAM" id="Phobius"/>
    </source>
</evidence>
<dbReference type="InterPro" id="IPR016024">
    <property type="entry name" value="ARM-type_fold"/>
</dbReference>
<keyword evidence="5 7" id="KW-0472">Membrane</keyword>
<evidence type="ECO:0000256" key="2">
    <source>
        <dbReference type="ARBA" id="ARBA00022475"/>
    </source>
</evidence>
<dbReference type="OrthoDB" id="9798009at2"/>
<dbReference type="EMBL" id="ANIN01000001">
    <property type="protein sequence ID" value="ELA08940.1"/>
    <property type="molecule type" value="Genomic_DNA"/>
</dbReference>
<accession>L2F7P8</accession>
<keyword evidence="4 7" id="KW-1133">Transmembrane helix</keyword>
<keyword evidence="10" id="KW-1185">Reference proteome</keyword>
<dbReference type="Proteomes" id="UP000023795">
    <property type="component" value="Unassembled WGS sequence"/>
</dbReference>
<sequence length="561" mass="64135">MKIFDAMISGYNLPFTIIMLALFLGAVGIVFKRNASKTWVDFANAMPAILTSIGIFGTFFGIVIALLDFSDNNIREQIHVIISGMQTAFITSVLGIFLSILLKIILIFKNNQNEDVDNINAEELLQRFIKQTNTTDKILTQHEITVKKLDELINAIGRDGDNSMVGQIRLMRADFSDNHKANYTLFDKQTKALVYLYNIAKQNQQEKQAFEQKLWQQMEWMNENLAKSATEKIAESLNKALMVLVEIAEKNHEERQVFERKLWQQMHQVTESLSKSATEQIIESLNQVIRDFNDKITEQFGENFKQLNQAVGHLLQWQENYKQQIEQMIAQYELGVKAIDLTKNSVANIEQSTSVIPNHMNELNAVIQLNQTNLNALTNHLQAFSDMRENAVQSLPEIQSHIALMLDNMQEGSNYVTHAFDEVQNTLTDTAQTFAKETQNSNNQVKAVANMIENWHQDFAHSLQLLQDNFSETLQNMVKEQQKSNQTIQHNLEQISEQSWNDTAEKIEGILSESHKGVQQQQNEALKSMGQSLISITRQFTDDYARLVNAMNDVINRNGGR</sequence>
<dbReference type="SUPFAM" id="SSF48371">
    <property type="entry name" value="ARM repeat"/>
    <property type="match status" value="1"/>
</dbReference>
<dbReference type="AlphaFoldDB" id="L2F7P8"/>
<feature type="domain" description="MotA/TolQ/ExbB proton channel" evidence="8">
    <location>
        <begin position="40"/>
        <end position="107"/>
    </location>
</feature>
<proteinExistence type="inferred from homology"/>
<name>L2F7P8_9GAMM</name>
<dbReference type="eggNOG" id="COG0811">
    <property type="taxonomic scope" value="Bacteria"/>
</dbReference>
<evidence type="ECO:0000256" key="4">
    <source>
        <dbReference type="ARBA" id="ARBA00022989"/>
    </source>
</evidence>
<evidence type="ECO:0000259" key="8">
    <source>
        <dbReference type="Pfam" id="PF01618"/>
    </source>
</evidence>
<dbReference type="GO" id="GO:0005886">
    <property type="term" value="C:plasma membrane"/>
    <property type="evidence" value="ECO:0007669"/>
    <property type="project" value="UniProtKB-SubCell"/>
</dbReference>
<dbReference type="STRING" id="1230338.MOMA_00975"/>
<evidence type="ECO:0000256" key="3">
    <source>
        <dbReference type="ARBA" id="ARBA00022692"/>
    </source>
</evidence>
<feature type="transmembrane region" description="Helical" evidence="7">
    <location>
        <begin position="43"/>
        <end position="67"/>
    </location>
</feature>
<evidence type="ECO:0000313" key="10">
    <source>
        <dbReference type="Proteomes" id="UP000023795"/>
    </source>
</evidence>
<dbReference type="RefSeq" id="WP_009501339.1">
    <property type="nucleotide sequence ID" value="NZ_ANIN01000001.1"/>
</dbReference>
<dbReference type="Pfam" id="PF01618">
    <property type="entry name" value="MotA_ExbB"/>
    <property type="match status" value="1"/>
</dbReference>
<comment type="similarity">
    <text evidence="6">Belongs to the exbB/tolQ family.</text>
</comment>
<keyword evidence="3 7" id="KW-0812">Transmembrane</keyword>
<feature type="transmembrane region" description="Helical" evidence="7">
    <location>
        <begin position="88"/>
        <end position="108"/>
    </location>
</feature>
<reference evidence="9 10" key="1">
    <citation type="journal article" date="2013" name="Genome Announc.">
        <title>Genome Sequence of Moraxella macacae 0408225, a Novel Bacterial Species Isolated from a Cynomolgus Macaque with Epistaxis.</title>
        <authorList>
            <person name="Ladner J.T."/>
            <person name="Whitehouse C.A."/>
            <person name="Koroleva G.I."/>
            <person name="Palacios G.F."/>
        </authorList>
    </citation>
    <scope>NUCLEOTIDE SEQUENCE [LARGE SCALE GENOMIC DNA]</scope>
    <source>
        <strain evidence="9 10">0408225</strain>
    </source>
</reference>
<gene>
    <name evidence="9" type="ORF">MOMA_00975</name>
</gene>
<dbReference type="InterPro" id="IPR002898">
    <property type="entry name" value="MotA_ExbB_proton_chnl"/>
</dbReference>
<protein>
    <recommendedName>
        <fullName evidence="8">MotA/TolQ/ExbB proton channel domain-containing protein</fullName>
    </recommendedName>
</protein>
<dbReference type="PATRIC" id="fig|1230338.3.peg.213"/>
<keyword evidence="6" id="KW-0813">Transport</keyword>